<gene>
    <name evidence="3" type="ORF">ILEXP_LOCUS24938</name>
</gene>
<protein>
    <recommendedName>
        <fullName evidence="2">C2 domain-containing protein</fullName>
    </recommendedName>
</protein>
<evidence type="ECO:0000256" key="1">
    <source>
        <dbReference type="SAM" id="MobiDB-lite"/>
    </source>
</evidence>
<sequence>MSIQTPFKLLEINVISAQDLPPVSKLLRTYVVAWVHPDHKQTTRIDHHGHTNPTWNHKLVFRVDERFLRSAAAVVIEIYNVAWLRDIPIGTTQVLINNLFPSLNWCQKNSTMRSVPLQIRRPSGHLQGILNVGINLLEVFDNNKSQEQIPQQKGANIQTKRSRDDGFPLRHDGKILNGSELGVQQTKAVVSDGSPCSVMRPLPSEVAAEMKKGLYSTEENEIGSSIFENWTVAGDSEKGMRSKSVRWRREDEFGPTEDREDSRHGRRRRRNSDGGGLFSCFGNAYGFECTFMCGSNSTKKSRKKQLVERDDHFPRSEENLRRLYI</sequence>
<dbReference type="AlphaFoldDB" id="A0ABC8SMJ6"/>
<evidence type="ECO:0000259" key="2">
    <source>
        <dbReference type="PROSITE" id="PS50004"/>
    </source>
</evidence>
<proteinExistence type="predicted"/>
<dbReference type="PROSITE" id="PS50004">
    <property type="entry name" value="C2"/>
    <property type="match status" value="1"/>
</dbReference>
<dbReference type="CDD" id="cd04051">
    <property type="entry name" value="C2_SRC2_like"/>
    <property type="match status" value="1"/>
</dbReference>
<feature type="compositionally biased region" description="Basic and acidic residues" evidence="1">
    <location>
        <begin position="247"/>
        <end position="263"/>
    </location>
</feature>
<dbReference type="Proteomes" id="UP001642360">
    <property type="component" value="Unassembled WGS sequence"/>
</dbReference>
<dbReference type="Gene3D" id="2.60.40.150">
    <property type="entry name" value="C2 domain"/>
    <property type="match status" value="1"/>
</dbReference>
<accession>A0ABC8SMJ6</accession>
<dbReference type="SMART" id="SM00239">
    <property type="entry name" value="C2"/>
    <property type="match status" value="1"/>
</dbReference>
<dbReference type="Pfam" id="PF00168">
    <property type="entry name" value="C2"/>
    <property type="match status" value="1"/>
</dbReference>
<feature type="region of interest" description="Disordered" evidence="1">
    <location>
        <begin position="238"/>
        <end position="271"/>
    </location>
</feature>
<dbReference type="PANTHER" id="PTHR32246:SF152">
    <property type="entry name" value="C2 DOMAIN-CONTAINING PROTEIN"/>
    <property type="match status" value="1"/>
</dbReference>
<keyword evidence="4" id="KW-1185">Reference proteome</keyword>
<evidence type="ECO:0000313" key="4">
    <source>
        <dbReference type="Proteomes" id="UP001642360"/>
    </source>
</evidence>
<reference evidence="3 4" key="1">
    <citation type="submission" date="2024-02" db="EMBL/GenBank/DDBJ databases">
        <authorList>
            <person name="Vignale AGUSTIN F."/>
            <person name="Sosa J E."/>
            <person name="Modenutti C."/>
        </authorList>
    </citation>
    <scope>NUCLEOTIDE SEQUENCE [LARGE SCALE GENOMIC DNA]</scope>
</reference>
<name>A0ABC8SMJ6_9AQUA</name>
<organism evidence="3 4">
    <name type="scientific">Ilex paraguariensis</name>
    <name type="common">yerba mate</name>
    <dbReference type="NCBI Taxonomy" id="185542"/>
    <lineage>
        <taxon>Eukaryota</taxon>
        <taxon>Viridiplantae</taxon>
        <taxon>Streptophyta</taxon>
        <taxon>Embryophyta</taxon>
        <taxon>Tracheophyta</taxon>
        <taxon>Spermatophyta</taxon>
        <taxon>Magnoliopsida</taxon>
        <taxon>eudicotyledons</taxon>
        <taxon>Gunneridae</taxon>
        <taxon>Pentapetalae</taxon>
        <taxon>asterids</taxon>
        <taxon>campanulids</taxon>
        <taxon>Aquifoliales</taxon>
        <taxon>Aquifoliaceae</taxon>
        <taxon>Ilex</taxon>
    </lineage>
</organism>
<comment type="caution">
    <text evidence="3">The sequence shown here is derived from an EMBL/GenBank/DDBJ whole genome shotgun (WGS) entry which is preliminary data.</text>
</comment>
<dbReference type="PANTHER" id="PTHR32246">
    <property type="entry name" value="INGRESSION PROTEIN FIC1"/>
    <property type="match status" value="1"/>
</dbReference>
<dbReference type="InterPro" id="IPR035892">
    <property type="entry name" value="C2_domain_sf"/>
</dbReference>
<dbReference type="EMBL" id="CAUOFW020002848">
    <property type="protein sequence ID" value="CAK9156399.1"/>
    <property type="molecule type" value="Genomic_DNA"/>
</dbReference>
<dbReference type="InterPro" id="IPR000008">
    <property type="entry name" value="C2_dom"/>
</dbReference>
<evidence type="ECO:0000313" key="3">
    <source>
        <dbReference type="EMBL" id="CAK9156399.1"/>
    </source>
</evidence>
<feature type="domain" description="C2" evidence="2">
    <location>
        <begin position="1"/>
        <end position="110"/>
    </location>
</feature>
<dbReference type="InterPro" id="IPR044750">
    <property type="entry name" value="C2_SRC2/BAP"/>
</dbReference>
<dbReference type="SUPFAM" id="SSF49562">
    <property type="entry name" value="C2 domain (Calcium/lipid-binding domain, CaLB)"/>
    <property type="match status" value="1"/>
</dbReference>